<sequence>MTPDGLDDLIRTNFPARDVGPAQVQRVMDAVMARLDQPQPITFWRRLLDLLSEFTPPPPVLLRQSAVPVGLALVLGLYVGQYLHQPTQSPALSALLPSSSSLLLAGY</sequence>
<evidence type="ECO:0000313" key="1">
    <source>
        <dbReference type="EMBL" id="CDK99686.1"/>
    </source>
</evidence>
<organism evidence="1 2">
    <name type="scientific">Magnetospirillum gryphiswaldense (strain DSM 6361 / JCM 21280 / NBRC 15271 / MSR-1)</name>
    <dbReference type="NCBI Taxonomy" id="431944"/>
    <lineage>
        <taxon>Bacteria</taxon>
        <taxon>Pseudomonadati</taxon>
        <taxon>Pseudomonadota</taxon>
        <taxon>Alphaproteobacteria</taxon>
        <taxon>Rhodospirillales</taxon>
        <taxon>Rhodospirillaceae</taxon>
        <taxon>Magnetospirillum</taxon>
    </lineage>
</organism>
<name>V6F5S9_MAGGM</name>
<accession>V6F5S9</accession>
<dbReference type="STRING" id="1430440.MGMSRv2__2471"/>
<dbReference type="EMBL" id="HG794546">
    <property type="protein sequence ID" value="CDK99686.1"/>
    <property type="molecule type" value="Genomic_DNA"/>
</dbReference>
<keyword evidence="2" id="KW-1185">Reference proteome</keyword>
<protein>
    <submittedName>
        <fullName evidence="1">Uncharacterized protein</fullName>
    </submittedName>
</protein>
<dbReference type="AlphaFoldDB" id="V6F5S9"/>
<gene>
    <name evidence="1" type="ordered locus">MGMSRv2__2471</name>
</gene>
<dbReference type="Proteomes" id="UP000018922">
    <property type="component" value="Chromosome I"/>
</dbReference>
<evidence type="ECO:0000313" key="2">
    <source>
        <dbReference type="Proteomes" id="UP000018922"/>
    </source>
</evidence>
<dbReference type="HOGENOM" id="CLU_2206825_0_0_5"/>
<proteinExistence type="predicted"/>
<dbReference type="KEGG" id="mgy:MGMSRv2__2471"/>
<reference evidence="1 2" key="1">
    <citation type="journal article" date="2014" name="Genome Announc.">
        <title>Complete genome sequence of Magnetospirillum gryphiswaldense MSR-1.</title>
        <authorList>
            <person name="Wang X."/>
            <person name="Wang Q."/>
            <person name="Zhang W."/>
            <person name="Wang Y."/>
            <person name="Li L."/>
            <person name="Wen T."/>
            <person name="Zhang T."/>
            <person name="Zhang Y."/>
            <person name="Xu J."/>
            <person name="Hu J."/>
            <person name="Li S."/>
            <person name="Liu L."/>
            <person name="Liu J."/>
            <person name="Jiang W."/>
            <person name="Tian J."/>
            <person name="Li Y."/>
            <person name="Schuler D."/>
            <person name="Wang L."/>
            <person name="Li J."/>
        </authorList>
    </citation>
    <scope>NUCLEOTIDE SEQUENCE [LARGE SCALE GENOMIC DNA]</scope>
    <source>
        <strain evidence="2">DSM 6361 / JCM 21280 / NBRC 15271 / MSR-1</strain>
    </source>
</reference>